<reference evidence="14" key="1">
    <citation type="submission" date="2023-03" db="EMBL/GenBank/DDBJ databases">
        <authorList>
            <person name="Steffen K."/>
            <person name="Cardenas P."/>
        </authorList>
    </citation>
    <scope>NUCLEOTIDE SEQUENCE</scope>
</reference>
<dbReference type="InterPro" id="IPR003780">
    <property type="entry name" value="COX15/CtaA_fam"/>
</dbReference>
<dbReference type="AlphaFoldDB" id="A0AA35XIE4"/>
<dbReference type="GO" id="GO:0046872">
    <property type="term" value="F:metal ion binding"/>
    <property type="evidence" value="ECO:0007669"/>
    <property type="project" value="UniProtKB-KW"/>
</dbReference>
<evidence type="ECO:0000313" key="14">
    <source>
        <dbReference type="EMBL" id="CAI8052675.1"/>
    </source>
</evidence>
<keyword evidence="6" id="KW-0560">Oxidoreductase</keyword>
<evidence type="ECO:0000256" key="7">
    <source>
        <dbReference type="ARBA" id="ARBA00023004"/>
    </source>
</evidence>
<name>A0AA35XIE4_GEOBA</name>
<evidence type="ECO:0000256" key="9">
    <source>
        <dbReference type="ARBA" id="ARBA00023136"/>
    </source>
</evidence>
<dbReference type="PANTHER" id="PTHR35457">
    <property type="entry name" value="HEME A SYNTHASE"/>
    <property type="match status" value="1"/>
</dbReference>
<dbReference type="GO" id="GO:0006784">
    <property type="term" value="P:heme A biosynthetic process"/>
    <property type="evidence" value="ECO:0007669"/>
    <property type="project" value="InterPro"/>
</dbReference>
<keyword evidence="2" id="KW-1003">Cell membrane</keyword>
<feature type="transmembrane region" description="Helical" evidence="13">
    <location>
        <begin position="269"/>
        <end position="290"/>
    </location>
</feature>
<keyword evidence="3 13" id="KW-0812">Transmembrane</keyword>
<keyword evidence="7" id="KW-0408">Iron</keyword>
<gene>
    <name evidence="14" type="ORF">GBAR_LOCUS28807</name>
</gene>
<keyword evidence="15" id="KW-1185">Reference proteome</keyword>
<feature type="compositionally biased region" description="Polar residues" evidence="12">
    <location>
        <begin position="190"/>
        <end position="199"/>
    </location>
</feature>
<organism evidence="14 15">
    <name type="scientific">Geodia barretti</name>
    <name type="common">Barrett's horny sponge</name>
    <dbReference type="NCBI Taxonomy" id="519541"/>
    <lineage>
        <taxon>Eukaryota</taxon>
        <taxon>Metazoa</taxon>
        <taxon>Porifera</taxon>
        <taxon>Demospongiae</taxon>
        <taxon>Heteroscleromorpha</taxon>
        <taxon>Tetractinellida</taxon>
        <taxon>Astrophorina</taxon>
        <taxon>Geodiidae</taxon>
        <taxon>Geodia</taxon>
    </lineage>
</organism>
<keyword evidence="5 13" id="KW-1133">Transmembrane helix</keyword>
<evidence type="ECO:0000256" key="11">
    <source>
        <dbReference type="ARBA" id="ARBA00023444"/>
    </source>
</evidence>
<dbReference type="Proteomes" id="UP001174909">
    <property type="component" value="Unassembled WGS sequence"/>
</dbReference>
<dbReference type="GO" id="GO:0016020">
    <property type="term" value="C:membrane"/>
    <property type="evidence" value="ECO:0007669"/>
    <property type="project" value="UniProtKB-SubCell"/>
</dbReference>
<keyword evidence="10" id="KW-1015">Disulfide bond</keyword>
<evidence type="ECO:0000313" key="15">
    <source>
        <dbReference type="Proteomes" id="UP001174909"/>
    </source>
</evidence>
<evidence type="ECO:0000256" key="1">
    <source>
        <dbReference type="ARBA" id="ARBA00004141"/>
    </source>
</evidence>
<keyword evidence="8" id="KW-0350">Heme biosynthesis</keyword>
<evidence type="ECO:0000256" key="10">
    <source>
        <dbReference type="ARBA" id="ARBA00023157"/>
    </source>
</evidence>
<proteinExistence type="predicted"/>
<comment type="pathway">
    <text evidence="11">Porphyrin-containing compound metabolism.</text>
</comment>
<sequence length="385" mass="41101">MEPGASSDEQGSPGRTTLFTNEYLVLRAELNERHRWLRRLALASVLATFALIVLGGVVRVTGSGLGCGGEWPLCDGSLIPPLTKEDIIEYSHRLVASAIVGPLIVATFLVAVFRYRRIPSVIMPSSVAVVFLLAQGGLGGVTVLTELPGHVVAAHLALAQALLGCLIWLTVSAYRVKDSDRSPPVESEVLQATQMSSMESDAGSDKGKAERPDTFPRLAVFTAIATYFLLLSGAYVTATTGALAACSHWPLCDGSGSLWPSTNLELVHMLHRVVAALIGVLILYTMFRAFRYGMARLSSGGLWILFIASFGGALLLTQVIIGAAAIWSNFPVLLRAYHIGLATAVWGLMAAVALLSRSEPAEQDIVLRRGLTVDEVQNSTTSLDT</sequence>
<keyword evidence="9 13" id="KW-0472">Membrane</keyword>
<feature type="transmembrane region" description="Helical" evidence="13">
    <location>
        <begin position="302"/>
        <end position="330"/>
    </location>
</feature>
<feature type="transmembrane region" description="Helical" evidence="13">
    <location>
        <begin position="151"/>
        <end position="171"/>
    </location>
</feature>
<feature type="transmembrane region" description="Helical" evidence="13">
    <location>
        <begin position="127"/>
        <end position="145"/>
    </location>
</feature>
<dbReference type="PANTHER" id="PTHR35457:SF1">
    <property type="entry name" value="HEME A SYNTHASE"/>
    <property type="match status" value="1"/>
</dbReference>
<keyword evidence="4" id="KW-0479">Metal-binding</keyword>
<feature type="transmembrane region" description="Helical" evidence="13">
    <location>
        <begin position="336"/>
        <end position="355"/>
    </location>
</feature>
<comment type="subcellular location">
    <subcellularLocation>
        <location evidence="1">Membrane</location>
        <topology evidence="1">Multi-pass membrane protein</topology>
    </subcellularLocation>
</comment>
<evidence type="ECO:0000256" key="5">
    <source>
        <dbReference type="ARBA" id="ARBA00022989"/>
    </source>
</evidence>
<dbReference type="GO" id="GO:0016491">
    <property type="term" value="F:oxidoreductase activity"/>
    <property type="evidence" value="ECO:0007669"/>
    <property type="project" value="UniProtKB-KW"/>
</dbReference>
<feature type="transmembrane region" description="Helical" evidence="13">
    <location>
        <begin position="94"/>
        <end position="115"/>
    </location>
</feature>
<feature type="transmembrane region" description="Helical" evidence="13">
    <location>
        <begin position="40"/>
        <end position="58"/>
    </location>
</feature>
<dbReference type="InterPro" id="IPR050450">
    <property type="entry name" value="COX15/CtaA_HemeA_synthase"/>
</dbReference>
<comment type="caution">
    <text evidence="14">The sequence shown here is derived from an EMBL/GenBank/DDBJ whole genome shotgun (WGS) entry which is preliminary data.</text>
</comment>
<evidence type="ECO:0000256" key="12">
    <source>
        <dbReference type="SAM" id="MobiDB-lite"/>
    </source>
</evidence>
<protein>
    <submittedName>
        <fullName evidence="14">Heme A synthase</fullName>
    </submittedName>
</protein>
<dbReference type="Pfam" id="PF02628">
    <property type="entry name" value="COX15-CtaA"/>
    <property type="match status" value="1"/>
</dbReference>
<evidence type="ECO:0000256" key="8">
    <source>
        <dbReference type="ARBA" id="ARBA00023133"/>
    </source>
</evidence>
<evidence type="ECO:0000256" key="3">
    <source>
        <dbReference type="ARBA" id="ARBA00022692"/>
    </source>
</evidence>
<dbReference type="EMBL" id="CASHTH010004032">
    <property type="protein sequence ID" value="CAI8052675.1"/>
    <property type="molecule type" value="Genomic_DNA"/>
</dbReference>
<evidence type="ECO:0000256" key="4">
    <source>
        <dbReference type="ARBA" id="ARBA00022723"/>
    </source>
</evidence>
<evidence type="ECO:0000256" key="6">
    <source>
        <dbReference type="ARBA" id="ARBA00023002"/>
    </source>
</evidence>
<accession>A0AA35XIE4</accession>
<evidence type="ECO:0000256" key="2">
    <source>
        <dbReference type="ARBA" id="ARBA00022475"/>
    </source>
</evidence>
<feature type="transmembrane region" description="Helical" evidence="13">
    <location>
        <begin position="218"/>
        <end position="238"/>
    </location>
</feature>
<feature type="region of interest" description="Disordered" evidence="12">
    <location>
        <begin position="179"/>
        <end position="211"/>
    </location>
</feature>
<evidence type="ECO:0000256" key="13">
    <source>
        <dbReference type="SAM" id="Phobius"/>
    </source>
</evidence>